<organism evidence="10">
    <name type="scientific">Tetraselmis sp. GSL018</name>
    <dbReference type="NCBI Taxonomy" id="582737"/>
    <lineage>
        <taxon>Eukaryota</taxon>
        <taxon>Viridiplantae</taxon>
        <taxon>Chlorophyta</taxon>
        <taxon>core chlorophytes</taxon>
        <taxon>Chlorodendrophyceae</taxon>
        <taxon>Chlorodendrales</taxon>
        <taxon>Chlorodendraceae</taxon>
        <taxon>Tetraselmis</taxon>
    </lineage>
</organism>
<comment type="subcellular location">
    <subcellularLocation>
        <location evidence="1">Nucleus</location>
    </subcellularLocation>
</comment>
<keyword evidence="6" id="KW-0539">Nucleus</keyword>
<dbReference type="SUPFAM" id="SSF57959">
    <property type="entry name" value="Leucine zipper domain"/>
    <property type="match status" value="1"/>
</dbReference>
<name>A0A061RFW0_9CHLO</name>
<keyword evidence="7" id="KW-0175">Coiled coil</keyword>
<dbReference type="CDD" id="cd14702">
    <property type="entry name" value="bZIP_plant_GBF1"/>
    <property type="match status" value="1"/>
</dbReference>
<gene>
    <name evidence="10" type="primary">GBF</name>
    <name evidence="10" type="ORF">TSPGSL018_5922</name>
</gene>
<evidence type="ECO:0000256" key="5">
    <source>
        <dbReference type="ARBA" id="ARBA00023163"/>
    </source>
</evidence>
<dbReference type="AlphaFoldDB" id="A0A061RFW0"/>
<feature type="region of interest" description="Disordered" evidence="8">
    <location>
        <begin position="286"/>
        <end position="320"/>
    </location>
</feature>
<evidence type="ECO:0000256" key="4">
    <source>
        <dbReference type="ARBA" id="ARBA00023125"/>
    </source>
</evidence>
<dbReference type="Pfam" id="PF00170">
    <property type="entry name" value="bZIP_1"/>
    <property type="match status" value="1"/>
</dbReference>
<feature type="compositionally biased region" description="Polar residues" evidence="8">
    <location>
        <begin position="310"/>
        <end position="320"/>
    </location>
</feature>
<dbReference type="GO" id="GO:0043565">
    <property type="term" value="F:sequence-specific DNA binding"/>
    <property type="evidence" value="ECO:0007669"/>
    <property type="project" value="InterPro"/>
</dbReference>
<evidence type="ECO:0000259" key="9">
    <source>
        <dbReference type="PROSITE" id="PS50217"/>
    </source>
</evidence>
<protein>
    <submittedName>
        <fullName evidence="10">Plant G-box-binding factor</fullName>
    </submittedName>
</protein>
<accession>A0A061RFW0</accession>
<keyword evidence="5" id="KW-0804">Transcription</keyword>
<dbReference type="PANTHER" id="PTHR45967">
    <property type="entry name" value="G-BOX-BINDING FACTOR 3-RELATED"/>
    <property type="match status" value="1"/>
</dbReference>
<evidence type="ECO:0000256" key="6">
    <source>
        <dbReference type="ARBA" id="ARBA00023242"/>
    </source>
</evidence>
<dbReference type="SMART" id="SM00338">
    <property type="entry name" value="BRLZ"/>
    <property type="match status" value="1"/>
</dbReference>
<evidence type="ECO:0000313" key="10">
    <source>
        <dbReference type="EMBL" id="JAC69634.1"/>
    </source>
</evidence>
<evidence type="ECO:0000256" key="3">
    <source>
        <dbReference type="ARBA" id="ARBA00023015"/>
    </source>
</evidence>
<keyword evidence="3" id="KW-0805">Transcription regulation</keyword>
<reference evidence="10" key="1">
    <citation type="submission" date="2014-05" db="EMBL/GenBank/DDBJ databases">
        <title>The transcriptome of the halophilic microalga Tetraselmis sp. GSL018 isolated from the Great Salt Lake, Utah.</title>
        <authorList>
            <person name="Jinkerson R.E."/>
            <person name="D'Adamo S."/>
            <person name="Posewitz M.C."/>
        </authorList>
    </citation>
    <scope>NUCLEOTIDE SEQUENCE</scope>
    <source>
        <strain evidence="10">GSL018</strain>
    </source>
</reference>
<sequence length="320" mass="32732">MGSQPQGLPLQAFYPAVGAPSGTNMIAASAVYGNPLTSTGYSSASTPSAYTAVWPSGPSGQAQPSTAMQLVYASGPPTAFYQQPAFQAPGAVPASASADATHPPAHLATAAIGPADGASGGPYGGALAIAVHPPGPLPGSAASVPAFQAQPLVAGQAPQQPTAEYLPPQGVPVVQDGQVRHMAVAPGLGRMASPAVPGPVQPVGGAVQGQDYFSMDDKELKRLRRKHSNRESARRSRLRKQAECEDLSRRVEARAAEIASMQQELESLKALCTRYSEDNAALQARLMGTNAANSPAEKQADGTVDPEQPLTPTSASGTKH</sequence>
<dbReference type="PROSITE" id="PS50217">
    <property type="entry name" value="BZIP"/>
    <property type="match status" value="1"/>
</dbReference>
<evidence type="ECO:0000256" key="8">
    <source>
        <dbReference type="SAM" id="MobiDB-lite"/>
    </source>
</evidence>
<dbReference type="InterPro" id="IPR044827">
    <property type="entry name" value="GBF-like"/>
</dbReference>
<dbReference type="PANTHER" id="PTHR45967:SF38">
    <property type="entry name" value="G-BOX-BINDING FACTOR 2"/>
    <property type="match status" value="1"/>
</dbReference>
<dbReference type="GO" id="GO:0003700">
    <property type="term" value="F:DNA-binding transcription factor activity"/>
    <property type="evidence" value="ECO:0007669"/>
    <property type="project" value="InterPro"/>
</dbReference>
<keyword evidence="4" id="KW-0238">DNA-binding</keyword>
<comment type="similarity">
    <text evidence="2">Belongs to the bZIP family.</text>
</comment>
<evidence type="ECO:0000256" key="1">
    <source>
        <dbReference type="ARBA" id="ARBA00004123"/>
    </source>
</evidence>
<dbReference type="InterPro" id="IPR045314">
    <property type="entry name" value="bZIP_plant_GBF1"/>
</dbReference>
<dbReference type="EMBL" id="GBEZ01016632">
    <property type="protein sequence ID" value="JAC69634.1"/>
    <property type="molecule type" value="Transcribed_RNA"/>
</dbReference>
<evidence type="ECO:0000256" key="2">
    <source>
        <dbReference type="ARBA" id="ARBA00007163"/>
    </source>
</evidence>
<dbReference type="PROSITE" id="PS00036">
    <property type="entry name" value="BZIP_BASIC"/>
    <property type="match status" value="1"/>
</dbReference>
<dbReference type="InterPro" id="IPR004827">
    <property type="entry name" value="bZIP"/>
</dbReference>
<evidence type="ECO:0000256" key="7">
    <source>
        <dbReference type="SAM" id="Coils"/>
    </source>
</evidence>
<dbReference type="GO" id="GO:0005634">
    <property type="term" value="C:nucleus"/>
    <property type="evidence" value="ECO:0007669"/>
    <property type="project" value="UniProtKB-SubCell"/>
</dbReference>
<dbReference type="Gene3D" id="1.20.5.170">
    <property type="match status" value="1"/>
</dbReference>
<feature type="coiled-coil region" evidence="7">
    <location>
        <begin position="244"/>
        <end position="285"/>
    </location>
</feature>
<dbReference type="InterPro" id="IPR046347">
    <property type="entry name" value="bZIP_sf"/>
</dbReference>
<feature type="domain" description="BZIP" evidence="9">
    <location>
        <begin position="219"/>
        <end position="269"/>
    </location>
</feature>
<proteinExistence type="inferred from homology"/>